<dbReference type="Pfam" id="PF25800">
    <property type="entry name" value="FimV_N"/>
    <property type="match status" value="1"/>
</dbReference>
<protein>
    <recommendedName>
        <fullName evidence="3">LysM domain-containing protein</fullName>
    </recommendedName>
</protein>
<dbReference type="InterPro" id="IPR036779">
    <property type="entry name" value="LysM_dom_sf"/>
</dbReference>
<dbReference type="RefSeq" id="WP_078486866.1">
    <property type="nucleotide sequence ID" value="NZ_MPRJ01000032.1"/>
</dbReference>
<dbReference type="OrthoDB" id="5298707at2"/>
<feature type="region of interest" description="Disordered" evidence="1">
    <location>
        <begin position="141"/>
        <end position="164"/>
    </location>
</feature>
<evidence type="ECO:0000259" key="3">
    <source>
        <dbReference type="PROSITE" id="PS51782"/>
    </source>
</evidence>
<dbReference type="AlphaFoldDB" id="A0A1T2KUU8"/>
<feature type="domain" description="LysM" evidence="3">
    <location>
        <begin position="183"/>
        <end position="238"/>
    </location>
</feature>
<evidence type="ECO:0000313" key="5">
    <source>
        <dbReference type="Proteomes" id="UP000190896"/>
    </source>
</evidence>
<evidence type="ECO:0000313" key="4">
    <source>
        <dbReference type="EMBL" id="OOZ36604.1"/>
    </source>
</evidence>
<dbReference type="InterPro" id="IPR057840">
    <property type="entry name" value="FimV_N"/>
</dbReference>
<feature type="transmembrane region" description="Helical" evidence="2">
    <location>
        <begin position="452"/>
        <end position="471"/>
    </location>
</feature>
<sequence>MIRRTTLAIALALGIAPLNVSALGLGDIQLNSALNQYLDADIRLLSVTKDEIQNVRVNLASAEAFERAGVERSFILTKLRFKPELRPDGSATVRVSSRDPIREPFLNFLVEINWPKGKLVREYTVLLDPPVTLDRKPAPVAAPKATMAPTPKPAPVTRPQHGTESVVSGSDVAWAGDAEVADEYGPTQRNDTLWGIAKKVRHEGASMQQAMISLFKANPQAFSNNNINNLKVGQIIRVPKRDEMVGMSRRGAQQVYSEHLNAWQADRAPKVAEAPKPEPAAPEAEAVADEAKPEAELKIATARPEGEGEAGPSETGEAAQTLEKLQQDLVLAQEEKESALQEGIELKSWISDLESQLEDLERLLTLKSEQLAQLQATATSTTEPAAPEPAPEAAPAVAETKPEPAPAPAPVAEAKPEPKPAVAEPPKPQLTAKPKKEREKGFMEKVMEDPTMLGVGIAVVVVLLALVWVVISRRRSSSADSQESILVSTIDDTDLEVIDEAEGVEKQADDTSFLSDFSPSDIDALQDETGEVDPLAETDVYIAYGRYQQAEELITQAIEKDPERIELRHKLFEILFAVKDADKYVKFAEECKEDGIDSRDPAAWEKVVAMGAQLAAGHELFAGFEGEVPVDVEAAAAEEQALEEDFDLEDISTELDLEVGEEGEESEEEDLGALEAEAESADELGDLDFDLEADTEEADVSEEVSLDFDESEFSLDLDTETTETAEAEAEKLDEGEVSATEEVGETDEVSTKLDLARAYIDMGDNEGAQGILQEVVSEGGDEQKQEAQQMLDQIS</sequence>
<dbReference type="InterPro" id="IPR018392">
    <property type="entry name" value="LysM"/>
</dbReference>
<proteinExistence type="predicted"/>
<gene>
    <name evidence="4" type="ORF">BOW51_06315</name>
</gene>
<feature type="region of interest" description="Disordered" evidence="1">
    <location>
        <begin position="375"/>
        <end position="438"/>
    </location>
</feature>
<dbReference type="Gene3D" id="1.25.40.10">
    <property type="entry name" value="Tetratricopeptide repeat domain"/>
    <property type="match status" value="1"/>
</dbReference>
<dbReference type="InterPro" id="IPR020012">
    <property type="entry name" value="LysM_FimV"/>
</dbReference>
<dbReference type="EMBL" id="MPRJ01000032">
    <property type="protein sequence ID" value="OOZ36604.1"/>
    <property type="molecule type" value="Genomic_DNA"/>
</dbReference>
<evidence type="ECO:0000256" key="2">
    <source>
        <dbReference type="SAM" id="Phobius"/>
    </source>
</evidence>
<dbReference type="Gene3D" id="1.20.58.2200">
    <property type="match status" value="1"/>
</dbReference>
<dbReference type="CDD" id="cd00118">
    <property type="entry name" value="LysM"/>
    <property type="match status" value="1"/>
</dbReference>
<dbReference type="InterPro" id="IPR011990">
    <property type="entry name" value="TPR-like_helical_dom_sf"/>
</dbReference>
<reference evidence="4 5" key="1">
    <citation type="submission" date="2016-11" db="EMBL/GenBank/DDBJ databases">
        <title>Mixed transmission modes and dynamic genome evolution in an obligate animal-bacterial symbiosis.</title>
        <authorList>
            <person name="Russell S.L."/>
            <person name="Corbett-Detig R.B."/>
            <person name="Cavanaugh C.M."/>
        </authorList>
    </citation>
    <scope>NUCLEOTIDE SEQUENCE [LARGE SCALE GENOMIC DNA]</scope>
    <source>
        <strain evidence="4">Se-Cadez</strain>
    </source>
</reference>
<dbReference type="NCBIfam" id="TIGR03504">
    <property type="entry name" value="FimV_Cterm"/>
    <property type="match status" value="1"/>
</dbReference>
<keyword evidence="5" id="KW-1185">Reference proteome</keyword>
<feature type="region of interest" description="Disordered" evidence="1">
    <location>
        <begin position="693"/>
        <end position="749"/>
    </location>
</feature>
<keyword evidence="2" id="KW-1133">Transmembrane helix</keyword>
<dbReference type="Gene3D" id="3.10.350.10">
    <property type="entry name" value="LysM domain"/>
    <property type="match status" value="1"/>
</dbReference>
<feature type="compositionally biased region" description="Low complexity" evidence="1">
    <location>
        <begin position="375"/>
        <end position="385"/>
    </location>
</feature>
<feature type="region of interest" description="Disordered" evidence="1">
    <location>
        <begin position="270"/>
        <end position="292"/>
    </location>
</feature>
<feature type="compositionally biased region" description="Acidic residues" evidence="1">
    <location>
        <begin position="693"/>
        <end position="727"/>
    </location>
</feature>
<dbReference type="Proteomes" id="UP000190896">
    <property type="component" value="Unassembled WGS sequence"/>
</dbReference>
<name>A0A1T2KUU8_9GAMM</name>
<accession>A0A1T2KUU8</accession>
<dbReference type="InterPro" id="IPR020011">
    <property type="entry name" value="FimV_C"/>
</dbReference>
<evidence type="ECO:0000256" key="1">
    <source>
        <dbReference type="SAM" id="MobiDB-lite"/>
    </source>
</evidence>
<dbReference type="NCBIfam" id="TIGR03505">
    <property type="entry name" value="FimV_core"/>
    <property type="match status" value="1"/>
</dbReference>
<organism evidence="4 5">
    <name type="scientific">Solemya velesiana gill symbiont</name>
    <dbReference type="NCBI Taxonomy" id="1918948"/>
    <lineage>
        <taxon>Bacteria</taxon>
        <taxon>Pseudomonadati</taxon>
        <taxon>Pseudomonadota</taxon>
        <taxon>Gammaproteobacteria</taxon>
        <taxon>sulfur-oxidizing symbionts</taxon>
    </lineage>
</organism>
<comment type="caution">
    <text evidence="4">The sequence shown here is derived from an EMBL/GenBank/DDBJ whole genome shotgun (WGS) entry which is preliminary data.</text>
</comment>
<keyword evidence="2" id="KW-0812">Transmembrane</keyword>
<keyword evidence="2" id="KW-0472">Membrane</keyword>
<dbReference type="InterPro" id="IPR038440">
    <property type="entry name" value="FimV_C_sf"/>
</dbReference>
<dbReference type="SUPFAM" id="SSF48452">
    <property type="entry name" value="TPR-like"/>
    <property type="match status" value="1"/>
</dbReference>
<dbReference type="PROSITE" id="PS51782">
    <property type="entry name" value="LYSM"/>
    <property type="match status" value="1"/>
</dbReference>